<name>A0ABM7ZH69_9BACT</name>
<dbReference type="PANTHER" id="PTHR43745">
    <property type="entry name" value="NITROREDUCTASE MJ1384-RELATED"/>
    <property type="match status" value="1"/>
</dbReference>
<sequence>MKKHLLPLIVSLGLAGTALLQAAETIKLDQPDLTRGSAVMKALSDRQSIRSCSDKMLSQKDLSDLVWAANGINRADSGKRTAPSAMNRQDVKIYVCTKDASYLYDHKAHALVPVSDGDARPADAPVCLILVTDTAEPWAAMDAGIVSQNISLFCSGTGLATYPKGSMDKNALQAALKLKAPQTVMLCHPVGYQQDK</sequence>
<evidence type="ECO:0000313" key="3">
    <source>
        <dbReference type="EMBL" id="BDL44075.1"/>
    </source>
</evidence>
<dbReference type="InterPro" id="IPR052544">
    <property type="entry name" value="Bacteriocin_Proc_Enz"/>
</dbReference>
<dbReference type="RefSeq" id="WP_215437140.1">
    <property type="nucleotide sequence ID" value="NZ_AP025943.1"/>
</dbReference>
<gene>
    <name evidence="3" type="ORF">Abiwalacus_16490</name>
</gene>
<evidence type="ECO:0000259" key="2">
    <source>
        <dbReference type="Pfam" id="PF00881"/>
    </source>
</evidence>
<feature type="chain" id="PRO_5046494494" evidence="1">
    <location>
        <begin position="23"/>
        <end position="196"/>
    </location>
</feature>
<keyword evidence="1" id="KW-0732">Signal</keyword>
<dbReference type="InterPro" id="IPR000415">
    <property type="entry name" value="Nitroreductase-like"/>
</dbReference>
<protein>
    <submittedName>
        <fullName evidence="3">Dehydrogenase</fullName>
    </submittedName>
</protein>
<evidence type="ECO:0000313" key="4">
    <source>
        <dbReference type="Proteomes" id="UP001062263"/>
    </source>
</evidence>
<dbReference type="Proteomes" id="UP001062263">
    <property type="component" value="Chromosome"/>
</dbReference>
<reference evidence="3" key="1">
    <citation type="submission" date="2022-06" db="EMBL/GenBank/DDBJ databases">
        <title>Akkermansia biwalacus sp. nov., an anaerobic mucin-degrading bacterium isolated from human intestine.</title>
        <authorList>
            <person name="Kobayashi Y."/>
            <person name="Inoue S."/>
            <person name="Kawahara T."/>
            <person name="Kohda N."/>
        </authorList>
    </citation>
    <scope>NUCLEOTIDE SEQUENCE</scope>
    <source>
        <strain evidence="3">WON2089</strain>
    </source>
</reference>
<dbReference type="CDD" id="cd02142">
    <property type="entry name" value="McbC_SagB-like_oxidoreductase"/>
    <property type="match status" value="1"/>
</dbReference>
<dbReference type="EMBL" id="AP025943">
    <property type="protein sequence ID" value="BDL44075.1"/>
    <property type="molecule type" value="Genomic_DNA"/>
</dbReference>
<evidence type="ECO:0000256" key="1">
    <source>
        <dbReference type="SAM" id="SignalP"/>
    </source>
</evidence>
<proteinExistence type="predicted"/>
<keyword evidence="4" id="KW-1185">Reference proteome</keyword>
<accession>A0ABM7ZH69</accession>
<dbReference type="SUPFAM" id="SSF55469">
    <property type="entry name" value="FMN-dependent nitroreductase-like"/>
    <property type="match status" value="1"/>
</dbReference>
<dbReference type="InterPro" id="IPR029479">
    <property type="entry name" value="Nitroreductase"/>
</dbReference>
<organism evidence="3 4">
    <name type="scientific">Akkermansia biwaensis</name>
    <dbReference type="NCBI Taxonomy" id="2946555"/>
    <lineage>
        <taxon>Bacteria</taxon>
        <taxon>Pseudomonadati</taxon>
        <taxon>Verrucomicrobiota</taxon>
        <taxon>Verrucomicrobiia</taxon>
        <taxon>Verrucomicrobiales</taxon>
        <taxon>Akkermansiaceae</taxon>
        <taxon>Akkermansia</taxon>
    </lineage>
</organism>
<dbReference type="Gene3D" id="3.40.109.10">
    <property type="entry name" value="NADH Oxidase"/>
    <property type="match status" value="1"/>
</dbReference>
<dbReference type="Pfam" id="PF00881">
    <property type="entry name" value="Nitroreductase"/>
    <property type="match status" value="1"/>
</dbReference>
<feature type="signal peptide" evidence="1">
    <location>
        <begin position="1"/>
        <end position="22"/>
    </location>
</feature>
<dbReference type="PANTHER" id="PTHR43745:SF2">
    <property type="entry name" value="NITROREDUCTASE MJ1384-RELATED"/>
    <property type="match status" value="1"/>
</dbReference>
<feature type="domain" description="Nitroreductase" evidence="2">
    <location>
        <begin position="44"/>
        <end position="192"/>
    </location>
</feature>